<dbReference type="OrthoDB" id="795069at2"/>
<reference evidence="1 2" key="1">
    <citation type="journal article" date="2006" name="Int. J. Syst. Evol. Microbiol.">
        <title>Chryseobacterium hispanicum sp. nov., isolated from the drinking water distribution system of Sevilla, Spain.</title>
        <authorList>
            <person name="Gallego V."/>
            <person name="Garcia M.T."/>
            <person name="Ventosa A."/>
        </authorList>
    </citation>
    <scope>NUCLEOTIDE SEQUENCE [LARGE SCALE GENOMIC DNA]</scope>
    <source>
        <strain evidence="1 2">KCTC 22104</strain>
    </source>
</reference>
<keyword evidence="2" id="KW-1185">Reference proteome</keyword>
<accession>A0A3D9CWS8</accession>
<sequence>MIDYSLFGTYNRNAIGIILDNIRDRFAISKNEKGWENATVYNNGNGIKIYAQINKYQECPKLFVAFSPHKQYNDNLHNANYFTFVKARNQIIKTFESIGITKELFQEFYISSLEIGINFSVQSDVYTLLNSALSKGSQFFETHNKYKHYRFAENKSDKYLKTKFYIKSEQKDNDQDKTYFELDYCPSNIMRFETKLQRAEKFDYIDFGNMESLFCENAEERITNQLLKEFDKLFFFSIKDINTKKLTNPQQKKYYQYQVKGYWESLNTRNRNEQRKYYSEKMPKKTDIKQELRETILEHLQLKKYVGIPNEIMVKSTSKFLSNFLHIYISENSIDIELNNRFCNLCNYIGIGKTTNLIQKRNENKRVCKITGLDISTQNIRSKFLREKTLKNLKENNHEIYKFLEKKYLTNKAKKLTEKEQLYRICKVIRDTDSNPRNNRARFEERNYPQNQLQFNF</sequence>
<dbReference type="RefSeq" id="WP_116035258.1">
    <property type="nucleotide sequence ID" value="NZ_JBHLVV010000107.1"/>
</dbReference>
<gene>
    <name evidence="1" type="ORF">DRF58_10470</name>
</gene>
<dbReference type="Proteomes" id="UP000256326">
    <property type="component" value="Unassembled WGS sequence"/>
</dbReference>
<proteinExistence type="predicted"/>
<organism evidence="1 2">
    <name type="scientific">Epilithonimonas hispanica</name>
    <dbReference type="NCBI Taxonomy" id="358687"/>
    <lineage>
        <taxon>Bacteria</taxon>
        <taxon>Pseudomonadati</taxon>
        <taxon>Bacteroidota</taxon>
        <taxon>Flavobacteriia</taxon>
        <taxon>Flavobacteriales</taxon>
        <taxon>Weeksellaceae</taxon>
        <taxon>Chryseobacterium group</taxon>
        <taxon>Epilithonimonas</taxon>
    </lineage>
</organism>
<evidence type="ECO:0000313" key="1">
    <source>
        <dbReference type="EMBL" id="REC70226.1"/>
    </source>
</evidence>
<protein>
    <submittedName>
        <fullName evidence="1">Uncharacterized protein</fullName>
    </submittedName>
</protein>
<dbReference type="EMBL" id="QNUG01000019">
    <property type="protein sequence ID" value="REC70226.1"/>
    <property type="molecule type" value="Genomic_DNA"/>
</dbReference>
<comment type="caution">
    <text evidence="1">The sequence shown here is derived from an EMBL/GenBank/DDBJ whole genome shotgun (WGS) entry which is preliminary data.</text>
</comment>
<dbReference type="AlphaFoldDB" id="A0A3D9CWS8"/>
<evidence type="ECO:0000313" key="2">
    <source>
        <dbReference type="Proteomes" id="UP000256326"/>
    </source>
</evidence>
<name>A0A3D9CWS8_9FLAO</name>